<feature type="chain" id="PRO_5036804709" evidence="2">
    <location>
        <begin position="24"/>
        <end position="356"/>
    </location>
</feature>
<dbReference type="PANTHER" id="PTHR30619:SF7">
    <property type="entry name" value="BETA-LACTAMASE DOMAIN PROTEIN"/>
    <property type="match status" value="1"/>
</dbReference>
<organism evidence="4 5">
    <name type="scientific">Yeguia hominis</name>
    <dbReference type="NCBI Taxonomy" id="2763662"/>
    <lineage>
        <taxon>Bacteria</taxon>
        <taxon>Bacillati</taxon>
        <taxon>Bacillota</taxon>
        <taxon>Clostridia</taxon>
        <taxon>Eubacteriales</taxon>
        <taxon>Yeguiaceae</taxon>
        <taxon>Yeguia</taxon>
    </lineage>
</organism>
<name>A0A926DAL6_9FIRM</name>
<dbReference type="Gene3D" id="3.40.10.10">
    <property type="entry name" value="DNA Methylphosphotriester Repair Domain"/>
    <property type="match status" value="1"/>
</dbReference>
<evidence type="ECO:0000259" key="3">
    <source>
        <dbReference type="SMART" id="SM00849"/>
    </source>
</evidence>
<dbReference type="SUPFAM" id="SSF56281">
    <property type="entry name" value="Metallo-hydrolase/oxidoreductase"/>
    <property type="match status" value="1"/>
</dbReference>
<feature type="signal peptide" evidence="2">
    <location>
        <begin position="1"/>
        <end position="23"/>
    </location>
</feature>
<keyword evidence="2" id="KW-0732">Signal</keyword>
<keyword evidence="1" id="KW-0010">Activator</keyword>
<dbReference type="GO" id="GO:0008168">
    <property type="term" value="F:methyltransferase activity"/>
    <property type="evidence" value="ECO:0007669"/>
    <property type="project" value="InterPro"/>
</dbReference>
<dbReference type="Proteomes" id="UP000651482">
    <property type="component" value="Unassembled WGS sequence"/>
</dbReference>
<dbReference type="GO" id="GO:0008270">
    <property type="term" value="F:zinc ion binding"/>
    <property type="evidence" value="ECO:0007669"/>
    <property type="project" value="InterPro"/>
</dbReference>
<feature type="domain" description="Metallo-beta-lactamase" evidence="3">
    <location>
        <begin position="51"/>
        <end position="244"/>
    </location>
</feature>
<accession>A0A926DAL6</accession>
<dbReference type="SUPFAM" id="SSF57884">
    <property type="entry name" value="Ada DNA repair protein, N-terminal domain (N-Ada 10)"/>
    <property type="match status" value="1"/>
</dbReference>
<dbReference type="AlphaFoldDB" id="A0A926DAL6"/>
<dbReference type="InterPro" id="IPR004026">
    <property type="entry name" value="Ada_DNA_repair_Zn-bd"/>
</dbReference>
<reference evidence="4" key="1">
    <citation type="submission" date="2020-08" db="EMBL/GenBank/DDBJ databases">
        <title>Genome public.</title>
        <authorList>
            <person name="Liu C."/>
            <person name="Sun Q."/>
        </authorList>
    </citation>
    <scope>NUCLEOTIDE SEQUENCE</scope>
    <source>
        <strain evidence="4">NSJ-40</strain>
    </source>
</reference>
<dbReference type="CDD" id="cd07731">
    <property type="entry name" value="ComA-like_MBL-fold"/>
    <property type="match status" value="1"/>
</dbReference>
<proteinExistence type="predicted"/>
<dbReference type="InterPro" id="IPR036866">
    <property type="entry name" value="RibonucZ/Hydroxyglut_hydro"/>
</dbReference>
<protein>
    <submittedName>
        <fullName evidence="4">MBL fold metallo-hydrolase</fullName>
    </submittedName>
</protein>
<dbReference type="GO" id="GO:0003677">
    <property type="term" value="F:DNA binding"/>
    <property type="evidence" value="ECO:0007669"/>
    <property type="project" value="InterPro"/>
</dbReference>
<dbReference type="PANTHER" id="PTHR30619">
    <property type="entry name" value="DNA INTERNALIZATION/COMPETENCE PROTEIN COMEC/REC2"/>
    <property type="match status" value="1"/>
</dbReference>
<dbReference type="Pfam" id="PF00753">
    <property type="entry name" value="Lactamase_B"/>
    <property type="match status" value="1"/>
</dbReference>
<dbReference type="InterPro" id="IPR052159">
    <property type="entry name" value="Competence_DNA_uptake"/>
</dbReference>
<dbReference type="InterPro" id="IPR035681">
    <property type="entry name" value="ComA-like_MBL"/>
</dbReference>
<dbReference type="EMBL" id="JACRSN010000028">
    <property type="protein sequence ID" value="MBC8534938.1"/>
    <property type="molecule type" value="Genomic_DNA"/>
</dbReference>
<evidence type="ECO:0000313" key="4">
    <source>
        <dbReference type="EMBL" id="MBC8534938.1"/>
    </source>
</evidence>
<dbReference type="Gene3D" id="3.60.15.10">
    <property type="entry name" value="Ribonuclease Z/Hydroxyacylglutathione hydrolase-like"/>
    <property type="match status" value="1"/>
</dbReference>
<dbReference type="InterPro" id="IPR035451">
    <property type="entry name" value="Ada-like_dom_sf"/>
</dbReference>
<evidence type="ECO:0000256" key="1">
    <source>
        <dbReference type="ARBA" id="ARBA00023159"/>
    </source>
</evidence>
<sequence length="356" mass="38172">MKKRNCGIALLLCVLLALLPACDLVEEISQDSYGWVPDGASFSAYFIDVGQADCILLTCGGENMLIDAGNNDDGPVILDTLSAAGVSHLTYAVGTHGHEDHIGAMDDVLRAVETDVLLLSPQEADTKVYRDVLTAADETETEHRDVMAGDSFSLGDASVTVLAPQEESYSDINESSVVLRVVFGKTAFLFTGDAGRESEEEMLASKETLSADVLKVGHHGSRGSTTYPFLREVFPEYAVIQCGAGNDYGHPHEETMSRLSDAGVTVYRTDVQGTVVVQSDGQTLTFTTETEIAPTAAARERADAEAEGVQYIGNLKSKKFHTPDCTGLPAEENRIYFPSREAAKEAGYAPCGKCKP</sequence>
<evidence type="ECO:0000313" key="5">
    <source>
        <dbReference type="Proteomes" id="UP000651482"/>
    </source>
</evidence>
<dbReference type="InterPro" id="IPR001279">
    <property type="entry name" value="Metallo-B-lactamas"/>
</dbReference>
<dbReference type="GO" id="GO:0006281">
    <property type="term" value="P:DNA repair"/>
    <property type="evidence" value="ECO:0007669"/>
    <property type="project" value="InterPro"/>
</dbReference>
<evidence type="ECO:0000256" key="2">
    <source>
        <dbReference type="SAM" id="SignalP"/>
    </source>
</evidence>
<dbReference type="Pfam" id="PF02805">
    <property type="entry name" value="Ada_Zn_binding"/>
    <property type="match status" value="1"/>
</dbReference>
<dbReference type="RefSeq" id="WP_249320580.1">
    <property type="nucleotide sequence ID" value="NZ_JACRSN010000028.1"/>
</dbReference>
<dbReference type="GO" id="GO:0006355">
    <property type="term" value="P:regulation of DNA-templated transcription"/>
    <property type="evidence" value="ECO:0007669"/>
    <property type="project" value="InterPro"/>
</dbReference>
<gene>
    <name evidence="4" type="ORF">IAG03_13330</name>
</gene>
<dbReference type="SMART" id="SM00849">
    <property type="entry name" value="Lactamase_B"/>
    <property type="match status" value="1"/>
</dbReference>
<keyword evidence="5" id="KW-1185">Reference proteome</keyword>
<comment type="caution">
    <text evidence="4">The sequence shown here is derived from an EMBL/GenBank/DDBJ whole genome shotgun (WGS) entry which is preliminary data.</text>
</comment>